<name>A0A2I0JEU8_PUNGR</name>
<comment type="caution">
    <text evidence="2">The sequence shown here is derived from an EMBL/GenBank/DDBJ whole genome shotgun (WGS) entry which is preliminary data.</text>
</comment>
<evidence type="ECO:0000313" key="2">
    <source>
        <dbReference type="EMBL" id="PKI54196.1"/>
    </source>
</evidence>
<feature type="region of interest" description="Disordered" evidence="1">
    <location>
        <begin position="1"/>
        <end position="60"/>
    </location>
</feature>
<evidence type="ECO:0000256" key="1">
    <source>
        <dbReference type="SAM" id="MobiDB-lite"/>
    </source>
</evidence>
<protein>
    <submittedName>
        <fullName evidence="2">Uncharacterized protein</fullName>
    </submittedName>
</protein>
<reference evidence="2 3" key="1">
    <citation type="submission" date="2017-11" db="EMBL/GenBank/DDBJ databases">
        <title>De-novo sequencing of pomegranate (Punica granatum L.) genome.</title>
        <authorList>
            <person name="Akparov Z."/>
            <person name="Amiraslanov A."/>
            <person name="Hajiyeva S."/>
            <person name="Abbasov M."/>
            <person name="Kaur K."/>
            <person name="Hamwieh A."/>
            <person name="Solovyev V."/>
            <person name="Salamov A."/>
            <person name="Braich B."/>
            <person name="Kosarev P."/>
            <person name="Mahmoud A."/>
            <person name="Hajiyev E."/>
            <person name="Babayeva S."/>
            <person name="Izzatullayeva V."/>
            <person name="Mammadov A."/>
            <person name="Mammadov A."/>
            <person name="Sharifova S."/>
            <person name="Ojaghi J."/>
            <person name="Eynullazada K."/>
            <person name="Bayramov B."/>
            <person name="Abdulazimova A."/>
            <person name="Shahmuradov I."/>
        </authorList>
    </citation>
    <scope>NUCLEOTIDE SEQUENCE [LARGE SCALE GENOMIC DNA]</scope>
    <source>
        <strain evidence="3">cv. AG2017</strain>
        <tissue evidence="2">Leaf</tissue>
    </source>
</reference>
<sequence length="109" mass="12121">MASSNYNNRPTNHHPIASQLHHPLPPPQHHQLQDGNHQHHAQLLQSSTSSSSIPAGNFIGKDAAGAYDLGELDQALFLYFDGQEPSSAVQDQRQCVRRSRKPDPYPYLS</sequence>
<keyword evidence="3" id="KW-1185">Reference proteome</keyword>
<evidence type="ECO:0000313" key="3">
    <source>
        <dbReference type="Proteomes" id="UP000233551"/>
    </source>
</evidence>
<dbReference type="EMBL" id="PGOL01001804">
    <property type="protein sequence ID" value="PKI54196.1"/>
    <property type="molecule type" value="Genomic_DNA"/>
</dbReference>
<accession>A0A2I0JEU8</accession>
<proteinExistence type="predicted"/>
<gene>
    <name evidence="2" type="ORF">CRG98_025429</name>
</gene>
<feature type="compositionally biased region" description="Polar residues" evidence="1">
    <location>
        <begin position="1"/>
        <end position="10"/>
    </location>
</feature>
<organism evidence="2 3">
    <name type="scientific">Punica granatum</name>
    <name type="common">Pomegranate</name>
    <dbReference type="NCBI Taxonomy" id="22663"/>
    <lineage>
        <taxon>Eukaryota</taxon>
        <taxon>Viridiplantae</taxon>
        <taxon>Streptophyta</taxon>
        <taxon>Embryophyta</taxon>
        <taxon>Tracheophyta</taxon>
        <taxon>Spermatophyta</taxon>
        <taxon>Magnoliopsida</taxon>
        <taxon>eudicotyledons</taxon>
        <taxon>Gunneridae</taxon>
        <taxon>Pentapetalae</taxon>
        <taxon>rosids</taxon>
        <taxon>malvids</taxon>
        <taxon>Myrtales</taxon>
        <taxon>Lythraceae</taxon>
        <taxon>Punica</taxon>
    </lineage>
</organism>
<dbReference type="Proteomes" id="UP000233551">
    <property type="component" value="Unassembled WGS sequence"/>
</dbReference>
<feature type="region of interest" description="Disordered" evidence="1">
    <location>
        <begin position="87"/>
        <end position="109"/>
    </location>
</feature>
<dbReference type="AlphaFoldDB" id="A0A2I0JEU8"/>